<reference evidence="1" key="1">
    <citation type="journal article" date="2014" name="Front. Microbiol.">
        <title>High frequency of phylogenetically diverse reductive dehalogenase-homologous genes in deep subseafloor sedimentary metagenomes.</title>
        <authorList>
            <person name="Kawai M."/>
            <person name="Futagami T."/>
            <person name="Toyoda A."/>
            <person name="Takaki Y."/>
            <person name="Nishi S."/>
            <person name="Hori S."/>
            <person name="Arai W."/>
            <person name="Tsubouchi T."/>
            <person name="Morono Y."/>
            <person name="Uchiyama I."/>
            <person name="Ito T."/>
            <person name="Fujiyama A."/>
            <person name="Inagaki F."/>
            <person name="Takami H."/>
        </authorList>
    </citation>
    <scope>NUCLEOTIDE SEQUENCE</scope>
    <source>
        <strain evidence="1">Expedition CK06-06</strain>
    </source>
</reference>
<comment type="caution">
    <text evidence="1">The sequence shown here is derived from an EMBL/GenBank/DDBJ whole genome shotgun (WGS) entry which is preliminary data.</text>
</comment>
<dbReference type="PROSITE" id="PS51257">
    <property type="entry name" value="PROKAR_LIPOPROTEIN"/>
    <property type="match status" value="1"/>
</dbReference>
<dbReference type="EMBL" id="BARS01002965">
    <property type="protein sequence ID" value="GAF75527.1"/>
    <property type="molecule type" value="Genomic_DNA"/>
</dbReference>
<sequence length="143" mass="15898">MYTYKTLIRDKLVDNATIKTLFAAAATGSCRVNMENLVASAGYPQVIMSYGGGETTPNMDADEVNIFLTVETRGSGAIHAHKEIGKFRSAILSIIDDTSLQSTTAVCYHFRKFSEVEGFDEDKKVWWLRAGFNGEFLQNSTWP</sequence>
<name>X0SI26_9ZZZZ</name>
<evidence type="ECO:0000313" key="1">
    <source>
        <dbReference type="EMBL" id="GAF75527.1"/>
    </source>
</evidence>
<proteinExistence type="predicted"/>
<organism evidence="1">
    <name type="scientific">marine sediment metagenome</name>
    <dbReference type="NCBI Taxonomy" id="412755"/>
    <lineage>
        <taxon>unclassified sequences</taxon>
        <taxon>metagenomes</taxon>
        <taxon>ecological metagenomes</taxon>
    </lineage>
</organism>
<accession>X0SI26</accession>
<protein>
    <submittedName>
        <fullName evidence="1">Uncharacterized protein</fullName>
    </submittedName>
</protein>
<dbReference type="AlphaFoldDB" id="X0SI26"/>
<gene>
    <name evidence="1" type="ORF">S01H1_05702</name>
</gene>